<protein>
    <submittedName>
        <fullName evidence="4">Collagen alpha-1(IV) chain-like</fullName>
    </submittedName>
</protein>
<feature type="region of interest" description="Disordered" evidence="1">
    <location>
        <begin position="122"/>
        <end position="146"/>
    </location>
</feature>
<dbReference type="SUPFAM" id="SSF57567">
    <property type="entry name" value="Serine protease inhibitors"/>
    <property type="match status" value="1"/>
</dbReference>
<evidence type="ECO:0000313" key="3">
    <source>
        <dbReference type="Proteomes" id="UP000694865"/>
    </source>
</evidence>
<dbReference type="InterPro" id="IPR002919">
    <property type="entry name" value="TIL_dom"/>
</dbReference>
<accession>A0ABM0MCJ1</accession>
<keyword evidence="3" id="KW-1185">Reference proteome</keyword>
<dbReference type="Pfam" id="PF01826">
    <property type="entry name" value="TIL"/>
    <property type="match status" value="1"/>
</dbReference>
<proteinExistence type="predicted"/>
<sequence>MTQANNAYSNEAADTWYPDTTEMYINCEDVVCPATCDDVSEKTNCAECVPGCQCAEGTVEQDGECVDVSKCRCPFDICIKVQCGRGGPEGPGGPGGPGRPGRPGGPGGPDCLTLKCETLPPNVGEPDGPVGPGGPGSPGGPTLSAEEKEKLKIPEIIGKPSALGTCGFCWPSWSRGPGRPGAPDGRELPTDVTLIPDIGEPDVLGDPGGSGGPGRPWWPRKH</sequence>
<dbReference type="GeneID" id="102801867"/>
<organism evidence="3 4">
    <name type="scientific">Saccoglossus kowalevskii</name>
    <name type="common">Acorn worm</name>
    <dbReference type="NCBI Taxonomy" id="10224"/>
    <lineage>
        <taxon>Eukaryota</taxon>
        <taxon>Metazoa</taxon>
        <taxon>Hemichordata</taxon>
        <taxon>Enteropneusta</taxon>
        <taxon>Harrimaniidae</taxon>
        <taxon>Saccoglossus</taxon>
    </lineage>
</organism>
<dbReference type="RefSeq" id="XP_006817732.1">
    <property type="nucleotide sequence ID" value="XM_006817669.1"/>
</dbReference>
<feature type="region of interest" description="Disordered" evidence="1">
    <location>
        <begin position="176"/>
        <end position="222"/>
    </location>
</feature>
<evidence type="ECO:0000313" key="4">
    <source>
        <dbReference type="RefSeq" id="XP_006817732.1"/>
    </source>
</evidence>
<feature type="compositionally biased region" description="Gly residues" evidence="1">
    <location>
        <begin position="130"/>
        <end position="139"/>
    </location>
</feature>
<evidence type="ECO:0000256" key="1">
    <source>
        <dbReference type="SAM" id="MobiDB-lite"/>
    </source>
</evidence>
<dbReference type="InterPro" id="IPR036084">
    <property type="entry name" value="Ser_inhib-like_sf"/>
</dbReference>
<name>A0ABM0MCJ1_SACKO</name>
<dbReference type="Proteomes" id="UP000694865">
    <property type="component" value="Unplaced"/>
</dbReference>
<gene>
    <name evidence="4" type="primary">LOC102801867</name>
</gene>
<evidence type="ECO:0000259" key="2">
    <source>
        <dbReference type="Pfam" id="PF01826"/>
    </source>
</evidence>
<reference evidence="4" key="1">
    <citation type="submission" date="2025-08" db="UniProtKB">
        <authorList>
            <consortium name="RefSeq"/>
        </authorList>
    </citation>
    <scope>IDENTIFICATION</scope>
    <source>
        <tissue evidence="4">Testes</tissue>
    </source>
</reference>
<dbReference type="CDD" id="cd19941">
    <property type="entry name" value="TIL"/>
    <property type="match status" value="1"/>
</dbReference>
<feature type="domain" description="TIL" evidence="2">
    <location>
        <begin position="22"/>
        <end position="71"/>
    </location>
</feature>
<dbReference type="Gene3D" id="2.10.25.10">
    <property type="entry name" value="Laminin"/>
    <property type="match status" value="1"/>
</dbReference>